<dbReference type="eggNOG" id="ENOG502S20T">
    <property type="taxonomic scope" value="Eukaryota"/>
</dbReference>
<keyword evidence="6 8" id="KW-1133">Transmembrane helix</keyword>
<dbReference type="AlphaFoldDB" id="A0A067DUI5"/>
<evidence type="ECO:0000256" key="4">
    <source>
        <dbReference type="ARBA" id="ARBA00022475"/>
    </source>
</evidence>
<evidence type="ECO:0000256" key="3">
    <source>
        <dbReference type="ARBA" id="ARBA00011489"/>
    </source>
</evidence>
<accession>A0A067DUI5</accession>
<evidence type="ECO:0000256" key="6">
    <source>
        <dbReference type="ARBA" id="ARBA00022989"/>
    </source>
</evidence>
<keyword evidence="5 8" id="KW-0812">Transmembrane</keyword>
<dbReference type="InterPro" id="IPR006459">
    <property type="entry name" value="CASP/CASPL"/>
</dbReference>
<comment type="subcellular location">
    <subcellularLocation>
        <location evidence="1 8">Cell membrane</location>
        <topology evidence="1 8">Multi-pass membrane protein</topology>
    </subcellularLocation>
</comment>
<gene>
    <name evidence="10" type="ORF">CISIN_1g030313mg</name>
</gene>
<dbReference type="STRING" id="2711.A0A067DUI5"/>
<keyword evidence="4 8" id="KW-1003">Cell membrane</keyword>
<dbReference type="PROSITE" id="PS51257">
    <property type="entry name" value="PROKAR_LIPOPROTEIN"/>
    <property type="match status" value="1"/>
</dbReference>
<evidence type="ECO:0000256" key="1">
    <source>
        <dbReference type="ARBA" id="ARBA00004651"/>
    </source>
</evidence>
<feature type="transmembrane region" description="Helical" evidence="8">
    <location>
        <begin position="47"/>
        <end position="65"/>
    </location>
</feature>
<comment type="similarity">
    <text evidence="2 8">Belongs to the Casparian strip membrane proteins (CASP) family.</text>
</comment>
<feature type="transmembrane region" description="Helical" evidence="8">
    <location>
        <begin position="9"/>
        <end position="27"/>
    </location>
</feature>
<comment type="subunit">
    <text evidence="3 8">Homodimer and heterodimers.</text>
</comment>
<feature type="transmembrane region" description="Helical" evidence="8">
    <location>
        <begin position="144"/>
        <end position="165"/>
    </location>
</feature>
<dbReference type="NCBIfam" id="TIGR01569">
    <property type="entry name" value="A_tha_TIGR01569"/>
    <property type="match status" value="1"/>
</dbReference>
<evidence type="ECO:0000313" key="10">
    <source>
        <dbReference type="EMBL" id="KDO46523.1"/>
    </source>
</evidence>
<reference evidence="10 11" key="1">
    <citation type="submission" date="2014-04" db="EMBL/GenBank/DDBJ databases">
        <authorList>
            <consortium name="International Citrus Genome Consortium"/>
            <person name="Gmitter F."/>
            <person name="Chen C."/>
            <person name="Farmerie W."/>
            <person name="Harkins T."/>
            <person name="Desany B."/>
            <person name="Mohiuddin M."/>
            <person name="Kodira C."/>
            <person name="Borodovsky M."/>
            <person name="Lomsadze A."/>
            <person name="Burns P."/>
            <person name="Jenkins J."/>
            <person name="Prochnik S."/>
            <person name="Shu S."/>
            <person name="Chapman J."/>
            <person name="Pitluck S."/>
            <person name="Schmutz J."/>
            <person name="Rokhsar D."/>
        </authorList>
    </citation>
    <scope>NUCLEOTIDE SEQUENCE</scope>
</reference>
<evidence type="ECO:0000256" key="5">
    <source>
        <dbReference type="ARBA" id="ARBA00022692"/>
    </source>
</evidence>
<evidence type="ECO:0000313" key="11">
    <source>
        <dbReference type="Proteomes" id="UP000027120"/>
    </source>
</evidence>
<dbReference type="GO" id="GO:0005886">
    <property type="term" value="C:plasma membrane"/>
    <property type="evidence" value="ECO:0007669"/>
    <property type="project" value="UniProtKB-SubCell"/>
</dbReference>
<keyword evidence="7 8" id="KW-0472">Membrane</keyword>
<evidence type="ECO:0000256" key="8">
    <source>
        <dbReference type="RuleBase" id="RU361233"/>
    </source>
</evidence>
<dbReference type="PANTHER" id="PTHR33573">
    <property type="entry name" value="CASP-LIKE PROTEIN 4A4"/>
    <property type="match status" value="1"/>
</dbReference>
<evidence type="ECO:0000256" key="2">
    <source>
        <dbReference type="ARBA" id="ARBA00007651"/>
    </source>
</evidence>
<dbReference type="PANTHER" id="PTHR33573:SF30">
    <property type="entry name" value="CASP-LIKE PROTEIN 2C1-RELATED"/>
    <property type="match status" value="1"/>
</dbReference>
<evidence type="ECO:0000256" key="7">
    <source>
        <dbReference type="ARBA" id="ARBA00023136"/>
    </source>
</evidence>
<dbReference type="Pfam" id="PF04535">
    <property type="entry name" value="CASP_dom"/>
    <property type="match status" value="1"/>
</dbReference>
<protein>
    <recommendedName>
        <fullName evidence="8">CASP-like protein</fullName>
    </recommendedName>
</protein>
<evidence type="ECO:0000259" key="9">
    <source>
        <dbReference type="Pfam" id="PF04535"/>
    </source>
</evidence>
<keyword evidence="11" id="KW-1185">Reference proteome</keyword>
<organism evidence="10 11">
    <name type="scientific">Citrus sinensis</name>
    <name type="common">Sweet orange</name>
    <name type="synonym">Citrus aurantium var. sinensis</name>
    <dbReference type="NCBI Taxonomy" id="2711"/>
    <lineage>
        <taxon>Eukaryota</taxon>
        <taxon>Viridiplantae</taxon>
        <taxon>Streptophyta</taxon>
        <taxon>Embryophyta</taxon>
        <taxon>Tracheophyta</taxon>
        <taxon>Spermatophyta</taxon>
        <taxon>Magnoliopsida</taxon>
        <taxon>eudicotyledons</taxon>
        <taxon>Gunneridae</taxon>
        <taxon>Pentapetalae</taxon>
        <taxon>rosids</taxon>
        <taxon>malvids</taxon>
        <taxon>Sapindales</taxon>
        <taxon>Rutaceae</taxon>
        <taxon>Aurantioideae</taxon>
        <taxon>Citrus</taxon>
    </lineage>
</organism>
<proteinExistence type="inferred from homology"/>
<dbReference type="PaxDb" id="2711-XP_006465092.1"/>
<dbReference type="EMBL" id="KK785206">
    <property type="protein sequence ID" value="KDO46523.1"/>
    <property type="molecule type" value="Genomic_DNA"/>
</dbReference>
<comment type="caution">
    <text evidence="8">Lacks conserved residue(s) required for the propagation of feature annotation.</text>
</comment>
<sequence length="179" mass="20088">MDVQKIEAFVRVWAALLLLLTACLVGLDTQSKYIFYVDRKITYKELHALGALVYVASAAAGYNLLQLGRSVFVSRYLGNSKGSYRYLAWVSYLLDQMVVYIAFGTNSAAVEHSVLALSGMKEFQWMKWCNKFTRFCFQIGGALVSGYAACALMVLATSISAFNLFRLYSSEKFLRLKST</sequence>
<dbReference type="Proteomes" id="UP000027120">
    <property type="component" value="Unassembled WGS sequence"/>
</dbReference>
<dbReference type="SMR" id="A0A067DUI5"/>
<feature type="domain" description="Casparian strip membrane protein" evidence="9">
    <location>
        <begin position="3"/>
        <end position="151"/>
    </location>
</feature>
<name>A0A067DUI5_CITSI</name>
<dbReference type="InterPro" id="IPR006702">
    <property type="entry name" value="CASP_dom"/>
</dbReference>